<dbReference type="SUPFAM" id="SSF51182">
    <property type="entry name" value="RmlC-like cupins"/>
    <property type="match status" value="1"/>
</dbReference>
<dbReference type="CDD" id="cd02230">
    <property type="entry name" value="cupin_HP0902-like"/>
    <property type="match status" value="1"/>
</dbReference>
<sequence>MALPHATSGQLIDILPLGPRMEEAHSNALFKTSQLELMRLVLPRGKGLPEHKVPGAVTIQCIEGEIELCAHGKSQTMQPGQLVYLAGGEPHSLHALQDASVLLTLLFPSQSQDAARS</sequence>
<evidence type="ECO:0000259" key="1">
    <source>
        <dbReference type="Pfam" id="PF07883"/>
    </source>
</evidence>
<dbReference type="PANTHER" id="PTHR37694:SF1">
    <property type="entry name" value="SLR8022 PROTEIN"/>
    <property type="match status" value="1"/>
</dbReference>
<organism evidence="2 3">
    <name type="scientific">Oxalicibacterium faecigallinarum</name>
    <dbReference type="NCBI Taxonomy" id="573741"/>
    <lineage>
        <taxon>Bacteria</taxon>
        <taxon>Pseudomonadati</taxon>
        <taxon>Pseudomonadota</taxon>
        <taxon>Betaproteobacteria</taxon>
        <taxon>Burkholderiales</taxon>
        <taxon>Oxalobacteraceae</taxon>
        <taxon>Oxalicibacterium</taxon>
    </lineage>
</organism>
<evidence type="ECO:0000313" key="3">
    <source>
        <dbReference type="Proteomes" id="UP000642180"/>
    </source>
</evidence>
<reference evidence="3" key="1">
    <citation type="journal article" date="2019" name="Int. J. Syst. Evol. Microbiol.">
        <title>The Global Catalogue of Microorganisms (GCM) 10K type strain sequencing project: providing services to taxonomists for standard genome sequencing and annotation.</title>
        <authorList>
            <consortium name="The Broad Institute Genomics Platform"/>
            <consortium name="The Broad Institute Genome Sequencing Center for Infectious Disease"/>
            <person name="Wu L."/>
            <person name="Ma J."/>
        </authorList>
    </citation>
    <scope>NUCLEOTIDE SEQUENCE [LARGE SCALE GENOMIC DNA]</scope>
    <source>
        <strain evidence="3">CCM 2767</strain>
    </source>
</reference>
<evidence type="ECO:0000313" key="2">
    <source>
        <dbReference type="EMBL" id="GGI19824.1"/>
    </source>
</evidence>
<dbReference type="RefSeq" id="WP_188381307.1">
    <property type="nucleotide sequence ID" value="NZ_BMDI01000002.1"/>
</dbReference>
<dbReference type="Gene3D" id="2.60.120.10">
    <property type="entry name" value="Jelly Rolls"/>
    <property type="match status" value="1"/>
</dbReference>
<dbReference type="InterPro" id="IPR011051">
    <property type="entry name" value="RmlC_Cupin_sf"/>
</dbReference>
<gene>
    <name evidence="2" type="ORF">GCM10008066_20960</name>
</gene>
<proteinExistence type="predicted"/>
<comment type="caution">
    <text evidence="2">The sequence shown here is derived from an EMBL/GenBank/DDBJ whole genome shotgun (WGS) entry which is preliminary data.</text>
</comment>
<accession>A0A8J3AYS8</accession>
<dbReference type="InterPro" id="IPR013096">
    <property type="entry name" value="Cupin_2"/>
</dbReference>
<dbReference type="InterPro" id="IPR014710">
    <property type="entry name" value="RmlC-like_jellyroll"/>
</dbReference>
<dbReference type="EMBL" id="BMDI01000002">
    <property type="protein sequence ID" value="GGI19824.1"/>
    <property type="molecule type" value="Genomic_DNA"/>
</dbReference>
<dbReference type="AlphaFoldDB" id="A0A8J3AYS8"/>
<dbReference type="Pfam" id="PF07883">
    <property type="entry name" value="Cupin_2"/>
    <property type="match status" value="1"/>
</dbReference>
<protein>
    <submittedName>
        <fullName evidence="2">Cupin</fullName>
    </submittedName>
</protein>
<dbReference type="PANTHER" id="PTHR37694">
    <property type="entry name" value="SLR8022 PROTEIN"/>
    <property type="match status" value="1"/>
</dbReference>
<keyword evidence="3" id="KW-1185">Reference proteome</keyword>
<feature type="domain" description="Cupin type-2" evidence="1">
    <location>
        <begin position="41"/>
        <end position="103"/>
    </location>
</feature>
<dbReference type="Proteomes" id="UP000642180">
    <property type="component" value="Unassembled WGS sequence"/>
</dbReference>
<name>A0A8J3AYS8_9BURK</name>